<reference evidence="2" key="1">
    <citation type="journal article" date="2020" name="Plant J.">
        <title>Transposons played a major role in the diversification between the closely related almond and peach genomes: results from the almond genome sequence.</title>
        <authorList>
            <person name="Alioto T."/>
            <person name="Alexiou K.G."/>
            <person name="Bardil A."/>
            <person name="Barteri F."/>
            <person name="Castanera R."/>
            <person name="Cruz F."/>
            <person name="Dhingra A."/>
            <person name="Duval H."/>
            <person name="Fernandez I Marti A."/>
            <person name="Frias L."/>
            <person name="Galan B."/>
            <person name="Garcia J.L."/>
            <person name="Howad W."/>
            <person name="Gomez-Garrido J."/>
            <person name="Gut M."/>
            <person name="Julca I."/>
            <person name="Morata J."/>
            <person name="Puigdomenech P."/>
            <person name="Ribeca P."/>
            <person name="Rubio Cabetas M.J."/>
            <person name="Vlasova A."/>
            <person name="Wirthensohn M."/>
            <person name="Garcia-Mas J."/>
            <person name="Gabaldon T."/>
            <person name="Casacuberta J.M."/>
            <person name="Arus P."/>
        </authorList>
    </citation>
    <scope>NUCLEOTIDE SEQUENCE [LARGE SCALE GENOMIC DNA]</scope>
    <source>
        <strain evidence="2">cv. Texas</strain>
    </source>
</reference>
<sequence>MSRRWNSVRSSWSKSGAAEEQKMACCAKAIDCFFQAIDRFRTESSVAHRLAIPIPNGFVTPRSMSSWCEDFTSQDKVGYYENFSAQDIDEGGWQGEIAAEGKLFTCLFKERECREYNLSFSPGELGVQGALRASKSWECKVSKRARAKGLRL</sequence>
<dbReference type="Gramene" id="VVA20797">
    <property type="protein sequence ID" value="VVA20797"/>
    <property type="gene ID" value="Prudul26B028109"/>
</dbReference>
<dbReference type="Proteomes" id="UP000327085">
    <property type="component" value="Chromosome 6"/>
</dbReference>
<evidence type="ECO:0000313" key="2">
    <source>
        <dbReference type="Proteomes" id="UP000327085"/>
    </source>
</evidence>
<dbReference type="InParanoid" id="A0A5E4EYF3"/>
<name>A0A5E4EYF3_PRUDU</name>
<evidence type="ECO:0000313" key="1">
    <source>
        <dbReference type="EMBL" id="VVA20797.1"/>
    </source>
</evidence>
<dbReference type="AlphaFoldDB" id="A0A5E4EYF3"/>
<gene>
    <name evidence="1" type="ORF">ALMOND_2B028109</name>
</gene>
<organism evidence="1 2">
    <name type="scientific">Prunus dulcis</name>
    <name type="common">Almond</name>
    <name type="synonym">Amygdalus dulcis</name>
    <dbReference type="NCBI Taxonomy" id="3755"/>
    <lineage>
        <taxon>Eukaryota</taxon>
        <taxon>Viridiplantae</taxon>
        <taxon>Streptophyta</taxon>
        <taxon>Embryophyta</taxon>
        <taxon>Tracheophyta</taxon>
        <taxon>Spermatophyta</taxon>
        <taxon>Magnoliopsida</taxon>
        <taxon>eudicotyledons</taxon>
        <taxon>Gunneridae</taxon>
        <taxon>Pentapetalae</taxon>
        <taxon>rosids</taxon>
        <taxon>fabids</taxon>
        <taxon>Rosales</taxon>
        <taxon>Rosaceae</taxon>
        <taxon>Amygdaloideae</taxon>
        <taxon>Amygdaleae</taxon>
        <taxon>Prunus</taxon>
    </lineage>
</organism>
<dbReference type="EMBL" id="CABIKO010000047">
    <property type="protein sequence ID" value="VVA20797.1"/>
    <property type="molecule type" value="Genomic_DNA"/>
</dbReference>
<proteinExistence type="predicted"/>
<protein>
    <submittedName>
        <fullName evidence="1">Uncharacterized protein</fullName>
    </submittedName>
</protein>
<accession>A0A5E4EYF3</accession>